<feature type="transmembrane region" description="Helical" evidence="2">
    <location>
        <begin position="190"/>
        <end position="210"/>
    </location>
</feature>
<feature type="region of interest" description="Disordered" evidence="1">
    <location>
        <begin position="394"/>
        <end position="436"/>
    </location>
</feature>
<evidence type="ECO:0008006" key="5">
    <source>
        <dbReference type="Google" id="ProtNLM"/>
    </source>
</evidence>
<evidence type="ECO:0000256" key="2">
    <source>
        <dbReference type="SAM" id="Phobius"/>
    </source>
</evidence>
<keyword evidence="2" id="KW-0812">Transmembrane</keyword>
<evidence type="ECO:0000313" key="4">
    <source>
        <dbReference type="Proteomes" id="UP001500307"/>
    </source>
</evidence>
<feature type="transmembrane region" description="Helical" evidence="2">
    <location>
        <begin position="83"/>
        <end position="106"/>
    </location>
</feature>
<feature type="transmembrane region" description="Helical" evidence="2">
    <location>
        <begin position="112"/>
        <end position="133"/>
    </location>
</feature>
<reference evidence="4" key="1">
    <citation type="journal article" date="2019" name="Int. J. Syst. Evol. Microbiol.">
        <title>The Global Catalogue of Microorganisms (GCM) 10K type strain sequencing project: providing services to taxonomists for standard genome sequencing and annotation.</title>
        <authorList>
            <consortium name="The Broad Institute Genomics Platform"/>
            <consortium name="The Broad Institute Genome Sequencing Center for Infectious Disease"/>
            <person name="Wu L."/>
            <person name="Ma J."/>
        </authorList>
    </citation>
    <scope>NUCLEOTIDE SEQUENCE [LARGE SCALE GENOMIC DNA]</scope>
    <source>
        <strain evidence="4">JCM 3175</strain>
    </source>
</reference>
<keyword evidence="2" id="KW-0472">Membrane</keyword>
<dbReference type="Proteomes" id="UP001500307">
    <property type="component" value="Unassembled WGS sequence"/>
</dbReference>
<feature type="compositionally biased region" description="Low complexity" evidence="1">
    <location>
        <begin position="402"/>
        <end position="415"/>
    </location>
</feature>
<evidence type="ECO:0000313" key="3">
    <source>
        <dbReference type="EMBL" id="GAA4573566.1"/>
    </source>
</evidence>
<feature type="transmembrane region" description="Helical" evidence="2">
    <location>
        <begin position="164"/>
        <end position="183"/>
    </location>
</feature>
<dbReference type="EMBL" id="BAABGU010000021">
    <property type="protein sequence ID" value="GAA4573566.1"/>
    <property type="molecule type" value="Genomic_DNA"/>
</dbReference>
<sequence length="436" mass="44748">MPTELEAVPPGGGPLRTRRRGAPATPARTRGDRDPSATADATRDAALPDPDGPEGWSDVPGDAAGVGGAATAVARASDRGARVAAVAIALAWHTAIGLPAVLGAWSGLSAPLVVAAGWAVTAAVGVTAAVRLLRGATPPARALTAVLLVVDAAVFGAAGERYLFTAANWVWGGLAWFFLLVLWRRPVGWLLALLGAHAVIALGAVLGPGATAPADLTRYAMYVYGTSSLPLAVFAGSAAIAALARDRAGTAAAAGAVAAERVAGERAREDRRARLALVSGTAEEVLTALSTGDADPADPEVRRRCVLAAARLRRLIAESDDVPDPLLHELRAAADLAERNGLPIDLIAIGVPPELPVQVRRRLADPLTAALAGARGWARLTVVAGPDEVAVSLVTPDHEGPDATGPPAAADGAGPVEQRHERNGEIRWTQTRWRRT</sequence>
<accession>A0ABP8SS61</accession>
<protein>
    <recommendedName>
        <fullName evidence="5">Histidine kinase</fullName>
    </recommendedName>
</protein>
<name>A0ABP8SS61_9ACTN</name>
<feature type="region of interest" description="Disordered" evidence="1">
    <location>
        <begin position="1"/>
        <end position="63"/>
    </location>
</feature>
<feature type="transmembrane region" description="Helical" evidence="2">
    <location>
        <begin position="140"/>
        <end position="158"/>
    </location>
</feature>
<feature type="transmembrane region" description="Helical" evidence="2">
    <location>
        <begin position="222"/>
        <end position="244"/>
    </location>
</feature>
<comment type="caution">
    <text evidence="3">The sequence shown here is derived from an EMBL/GenBank/DDBJ whole genome shotgun (WGS) entry which is preliminary data.</text>
</comment>
<keyword evidence="2" id="KW-1133">Transmembrane helix</keyword>
<evidence type="ECO:0000256" key="1">
    <source>
        <dbReference type="SAM" id="MobiDB-lite"/>
    </source>
</evidence>
<gene>
    <name evidence="3" type="ORF">GCM10023176_38820</name>
</gene>
<proteinExistence type="predicted"/>
<keyword evidence="4" id="KW-1185">Reference proteome</keyword>
<organism evidence="3 4">
    <name type="scientific">Micromonospora coerulea</name>
    <dbReference type="NCBI Taxonomy" id="47856"/>
    <lineage>
        <taxon>Bacteria</taxon>
        <taxon>Bacillati</taxon>
        <taxon>Actinomycetota</taxon>
        <taxon>Actinomycetes</taxon>
        <taxon>Micromonosporales</taxon>
        <taxon>Micromonosporaceae</taxon>
        <taxon>Micromonospora</taxon>
    </lineage>
</organism>